<gene>
    <name evidence="4" type="ORF">MA20_05400</name>
</gene>
<dbReference type="CDD" id="cd01106">
    <property type="entry name" value="HTH_TipAL-Mta"/>
    <property type="match status" value="1"/>
</dbReference>
<keyword evidence="1" id="KW-0238">DNA-binding</keyword>
<dbReference type="Pfam" id="PF13411">
    <property type="entry name" value="MerR_1"/>
    <property type="match status" value="1"/>
</dbReference>
<dbReference type="RefSeq" id="WP_041954036.1">
    <property type="nucleotide sequence ID" value="NZ_JRPN01000003.1"/>
</dbReference>
<dbReference type="InterPro" id="IPR009061">
    <property type="entry name" value="DNA-bd_dom_put_sf"/>
</dbReference>
<feature type="coiled-coil region" evidence="2">
    <location>
        <begin position="79"/>
        <end position="106"/>
    </location>
</feature>
<evidence type="ECO:0000256" key="2">
    <source>
        <dbReference type="SAM" id="Coils"/>
    </source>
</evidence>
<dbReference type="PRINTS" id="PR00040">
    <property type="entry name" value="HTHMERR"/>
</dbReference>
<dbReference type="AlphaFoldDB" id="A0A0A3Y2B4"/>
<dbReference type="SMART" id="SM00422">
    <property type="entry name" value="HTH_MERR"/>
    <property type="match status" value="1"/>
</dbReference>
<dbReference type="PROSITE" id="PS50937">
    <property type="entry name" value="HTH_MERR_2"/>
    <property type="match status" value="1"/>
</dbReference>
<evidence type="ECO:0000313" key="5">
    <source>
        <dbReference type="Proteomes" id="UP000030377"/>
    </source>
</evidence>
<reference evidence="4 5" key="1">
    <citation type="submission" date="2014-09" db="EMBL/GenBank/DDBJ databases">
        <title>Draft genome of Bradyrhizobium japonicum Is-34.</title>
        <authorList>
            <person name="Tsurumaru H."/>
            <person name="Yamakawa T."/>
            <person name="Hashimoto S."/>
            <person name="Okizaki K."/>
            <person name="Kanesaki Y."/>
            <person name="Yoshikawa H."/>
            <person name="Yajima S."/>
        </authorList>
    </citation>
    <scope>NUCLEOTIDE SEQUENCE [LARGE SCALE GENOMIC DNA]</scope>
    <source>
        <strain evidence="4 5">Is-34</strain>
    </source>
</reference>
<organism evidence="4 5">
    <name type="scientific">Bradyrhizobium japonicum</name>
    <dbReference type="NCBI Taxonomy" id="375"/>
    <lineage>
        <taxon>Bacteria</taxon>
        <taxon>Pseudomonadati</taxon>
        <taxon>Pseudomonadota</taxon>
        <taxon>Alphaproteobacteria</taxon>
        <taxon>Hyphomicrobiales</taxon>
        <taxon>Nitrobacteraceae</taxon>
        <taxon>Bradyrhizobium</taxon>
    </lineage>
</organism>
<dbReference type="GO" id="GO:0003677">
    <property type="term" value="F:DNA binding"/>
    <property type="evidence" value="ECO:0007669"/>
    <property type="project" value="UniProtKB-KW"/>
</dbReference>
<dbReference type="InterPro" id="IPR047057">
    <property type="entry name" value="MerR_fam"/>
</dbReference>
<accession>A0A0A3Y2B4</accession>
<evidence type="ECO:0000313" key="4">
    <source>
        <dbReference type="EMBL" id="KGT80857.1"/>
    </source>
</evidence>
<protein>
    <submittedName>
        <fullName evidence="4">MerR family transcriptional regulator</fullName>
    </submittedName>
</protein>
<proteinExistence type="predicted"/>
<evidence type="ECO:0000256" key="1">
    <source>
        <dbReference type="ARBA" id="ARBA00023125"/>
    </source>
</evidence>
<dbReference type="Proteomes" id="UP000030377">
    <property type="component" value="Unassembled WGS sequence"/>
</dbReference>
<dbReference type="PANTHER" id="PTHR30204">
    <property type="entry name" value="REDOX-CYCLING DRUG-SENSING TRANSCRIPTIONAL ACTIVATOR SOXR"/>
    <property type="match status" value="1"/>
</dbReference>
<dbReference type="Gene3D" id="1.10.1660.10">
    <property type="match status" value="1"/>
</dbReference>
<keyword evidence="2" id="KW-0175">Coiled coil</keyword>
<comment type="caution">
    <text evidence="4">The sequence shown here is derived from an EMBL/GenBank/DDBJ whole genome shotgun (WGS) entry which is preliminary data.</text>
</comment>
<sequence>MKQRTYSIGEAARLCGISVRKLRFYSDEGLLPPADRTASGYRVFTDSELVRLELIRCLRDAGLGLDAIREVLCQELSLAEALKLRLEALEAEIAAQRRVAAALRAALRSPQLTEADLRRFWSMTQLSRVERRNVVERFFERVSDGINIDQEWVRQMVEATVPELPDAPTPEQCDAWIELATLLSDPSFIANMRANAGDVWDREVIDMKACQEASDAIVLRAKQAIEQGLEPSSAQANGLARDWLEISARLMNQKPDAGFRSWMRTKYVRHDARANRYWELVAIMRGQSPDASPNREWVWIQAAMRHHLAA</sequence>
<name>A0A0A3Y2B4_BRAJP</name>
<dbReference type="InterPro" id="IPR000551">
    <property type="entry name" value="MerR-type_HTH_dom"/>
</dbReference>
<dbReference type="GO" id="GO:0003700">
    <property type="term" value="F:DNA-binding transcription factor activity"/>
    <property type="evidence" value="ECO:0007669"/>
    <property type="project" value="InterPro"/>
</dbReference>
<feature type="domain" description="HTH merR-type" evidence="3">
    <location>
        <begin position="5"/>
        <end position="74"/>
    </location>
</feature>
<dbReference type="SUPFAM" id="SSF46955">
    <property type="entry name" value="Putative DNA-binding domain"/>
    <property type="match status" value="1"/>
</dbReference>
<dbReference type="EMBL" id="JRPN01000003">
    <property type="protein sequence ID" value="KGT80857.1"/>
    <property type="molecule type" value="Genomic_DNA"/>
</dbReference>
<evidence type="ECO:0000259" key="3">
    <source>
        <dbReference type="PROSITE" id="PS50937"/>
    </source>
</evidence>
<dbReference type="PANTHER" id="PTHR30204:SF93">
    <property type="entry name" value="HTH MERR-TYPE DOMAIN-CONTAINING PROTEIN"/>
    <property type="match status" value="1"/>
</dbReference>